<dbReference type="EMBL" id="JAIWYP010000003">
    <property type="protein sequence ID" value="KAH3858140.1"/>
    <property type="molecule type" value="Genomic_DNA"/>
</dbReference>
<accession>A0A9D4LGG8</accession>
<dbReference type="Proteomes" id="UP000828390">
    <property type="component" value="Unassembled WGS sequence"/>
</dbReference>
<reference evidence="1" key="2">
    <citation type="submission" date="2020-11" db="EMBL/GenBank/DDBJ databases">
        <authorList>
            <person name="McCartney M.A."/>
            <person name="Auch B."/>
            <person name="Kono T."/>
            <person name="Mallez S."/>
            <person name="Becker A."/>
            <person name="Gohl D.M."/>
            <person name="Silverstein K.A.T."/>
            <person name="Koren S."/>
            <person name="Bechman K.B."/>
            <person name="Herman A."/>
            <person name="Abrahante J.E."/>
            <person name="Garbe J."/>
        </authorList>
    </citation>
    <scope>NUCLEOTIDE SEQUENCE</scope>
    <source>
        <strain evidence="1">Duluth1</strain>
        <tissue evidence="1">Whole animal</tissue>
    </source>
</reference>
<sequence length="150" mass="16904">MDASIRFKTSNISQLIEDARRLDLVCTLCGPSVAFRTLPKTFSYFDEQPCAFIRLGEIGGFFYILRSTPFIMENVVKPLVACALLLDCMVPSDGPPLKYLAGGEDLVYGNCHRFDQSVLAIVLYRSFGTGIYNRTQAFDNKYFEYNPNAE</sequence>
<evidence type="ECO:0000313" key="1">
    <source>
        <dbReference type="EMBL" id="KAH3858140.1"/>
    </source>
</evidence>
<evidence type="ECO:0000313" key="2">
    <source>
        <dbReference type="Proteomes" id="UP000828390"/>
    </source>
</evidence>
<proteinExistence type="predicted"/>
<reference evidence="1" key="1">
    <citation type="journal article" date="2019" name="bioRxiv">
        <title>The Genome of the Zebra Mussel, Dreissena polymorpha: A Resource for Invasive Species Research.</title>
        <authorList>
            <person name="McCartney M.A."/>
            <person name="Auch B."/>
            <person name="Kono T."/>
            <person name="Mallez S."/>
            <person name="Zhang Y."/>
            <person name="Obille A."/>
            <person name="Becker A."/>
            <person name="Abrahante J.E."/>
            <person name="Garbe J."/>
            <person name="Badalamenti J.P."/>
            <person name="Herman A."/>
            <person name="Mangelson H."/>
            <person name="Liachko I."/>
            <person name="Sullivan S."/>
            <person name="Sone E.D."/>
            <person name="Koren S."/>
            <person name="Silverstein K.A.T."/>
            <person name="Beckman K.B."/>
            <person name="Gohl D.M."/>
        </authorList>
    </citation>
    <scope>NUCLEOTIDE SEQUENCE</scope>
    <source>
        <strain evidence="1">Duluth1</strain>
        <tissue evidence="1">Whole animal</tissue>
    </source>
</reference>
<name>A0A9D4LGG8_DREPO</name>
<protein>
    <submittedName>
        <fullName evidence="1">Uncharacterized protein</fullName>
    </submittedName>
</protein>
<dbReference type="AlphaFoldDB" id="A0A9D4LGG8"/>
<keyword evidence="2" id="KW-1185">Reference proteome</keyword>
<comment type="caution">
    <text evidence="1">The sequence shown here is derived from an EMBL/GenBank/DDBJ whole genome shotgun (WGS) entry which is preliminary data.</text>
</comment>
<organism evidence="1 2">
    <name type="scientific">Dreissena polymorpha</name>
    <name type="common">Zebra mussel</name>
    <name type="synonym">Mytilus polymorpha</name>
    <dbReference type="NCBI Taxonomy" id="45954"/>
    <lineage>
        <taxon>Eukaryota</taxon>
        <taxon>Metazoa</taxon>
        <taxon>Spiralia</taxon>
        <taxon>Lophotrochozoa</taxon>
        <taxon>Mollusca</taxon>
        <taxon>Bivalvia</taxon>
        <taxon>Autobranchia</taxon>
        <taxon>Heteroconchia</taxon>
        <taxon>Euheterodonta</taxon>
        <taxon>Imparidentia</taxon>
        <taxon>Neoheterodontei</taxon>
        <taxon>Myida</taxon>
        <taxon>Dreissenoidea</taxon>
        <taxon>Dreissenidae</taxon>
        <taxon>Dreissena</taxon>
    </lineage>
</organism>
<gene>
    <name evidence="1" type="ORF">DPMN_100760</name>
</gene>